<keyword evidence="5" id="KW-0812">Transmembrane</keyword>
<reference evidence="7 8" key="1">
    <citation type="journal article" date="2016" name="Nat. Commun.">
        <title>Thousands of microbial genomes shed light on interconnected biogeochemical processes in an aquifer system.</title>
        <authorList>
            <person name="Anantharaman K."/>
            <person name="Brown C.T."/>
            <person name="Hug L.A."/>
            <person name="Sharon I."/>
            <person name="Castelle C.J."/>
            <person name="Probst A.J."/>
            <person name="Thomas B.C."/>
            <person name="Singh A."/>
            <person name="Wilkins M.J."/>
            <person name="Karaoz U."/>
            <person name="Brodie E.L."/>
            <person name="Williams K.H."/>
            <person name="Hubbard S.S."/>
            <person name="Banfield J.F."/>
        </authorList>
    </citation>
    <scope>NUCLEOTIDE SEQUENCE [LARGE SCALE GENOMIC DNA]</scope>
</reference>
<evidence type="ECO:0000256" key="1">
    <source>
        <dbReference type="ARBA" id="ARBA00001911"/>
    </source>
</evidence>
<dbReference type="PANTHER" id="PTHR43078:SF6">
    <property type="entry name" value="UDP-GLUCURONIC ACID DECARBOXYLASE 1"/>
    <property type="match status" value="1"/>
</dbReference>
<keyword evidence="5" id="KW-0472">Membrane</keyword>
<dbReference type="STRING" id="1802270.A3C07_02810"/>
<accession>A0A1G2KKH4</accession>
<evidence type="ECO:0000313" key="7">
    <source>
        <dbReference type="EMBL" id="OGZ99937.1"/>
    </source>
</evidence>
<dbReference type="Proteomes" id="UP000179023">
    <property type="component" value="Unassembled WGS sequence"/>
</dbReference>
<dbReference type="Gene3D" id="3.40.50.720">
    <property type="entry name" value="NAD(P)-binding Rossmann-like Domain"/>
    <property type="match status" value="1"/>
</dbReference>
<feature type="transmembrane region" description="Helical" evidence="5">
    <location>
        <begin position="30"/>
        <end position="50"/>
    </location>
</feature>
<feature type="domain" description="NAD-dependent epimerase/dehydratase" evidence="6">
    <location>
        <begin position="31"/>
        <end position="276"/>
    </location>
</feature>
<dbReference type="GO" id="GO:0048040">
    <property type="term" value="F:UDP-glucuronate decarboxylase activity"/>
    <property type="evidence" value="ECO:0007669"/>
    <property type="project" value="TreeGrafter"/>
</dbReference>
<keyword evidence="5" id="KW-1133">Transmembrane helix</keyword>
<dbReference type="InterPro" id="IPR001509">
    <property type="entry name" value="Epimerase_deHydtase"/>
</dbReference>
<dbReference type="AlphaFoldDB" id="A0A1G2KKH4"/>
<dbReference type="InterPro" id="IPR044516">
    <property type="entry name" value="UXS-like"/>
</dbReference>
<organism evidence="7 8">
    <name type="scientific">Candidatus Sungbacteria bacterium RIFCSPHIGHO2_02_FULL_47_11</name>
    <dbReference type="NCBI Taxonomy" id="1802270"/>
    <lineage>
        <taxon>Bacteria</taxon>
        <taxon>Candidatus Sungiibacteriota</taxon>
    </lineage>
</organism>
<gene>
    <name evidence="7" type="ORF">A3C07_02810</name>
</gene>
<dbReference type="PANTHER" id="PTHR43078">
    <property type="entry name" value="UDP-GLUCURONIC ACID DECARBOXYLASE-RELATED"/>
    <property type="match status" value="1"/>
</dbReference>
<dbReference type="GO" id="GO:0070403">
    <property type="term" value="F:NAD+ binding"/>
    <property type="evidence" value="ECO:0007669"/>
    <property type="project" value="InterPro"/>
</dbReference>
<dbReference type="GO" id="GO:0005737">
    <property type="term" value="C:cytoplasm"/>
    <property type="evidence" value="ECO:0007669"/>
    <property type="project" value="TreeGrafter"/>
</dbReference>
<dbReference type="EMBL" id="MHQI01000030">
    <property type="protein sequence ID" value="OGZ99937.1"/>
    <property type="molecule type" value="Genomic_DNA"/>
</dbReference>
<sequence length="364" mass="40922">MNAKIILAQDLKVIARSIREEAEDFSGRTFLISGGAGFLGSYFVSTLLYLNKTFLKKPCKVIALDNFITGTRQNVLADIKDPNFTFIEHDVRNSVSARIKADYVIHAAGLASPFYYRKFPLETIEVAVNGTKNFLEFVRKKKAKSFLYFSSSEVYGDPAPNFIPTTEEYWGNVSSTGPRACYDESKRLGETLCTIYHQRYGVPVKIVRPFNVYGPGMKVNDYRVIPTFMVKAIKGKPLPVHDKGNQTRTFCYITDAMQGFFKVLAAGKNGEMYNVGQEAEEINMMSLASMVSRLSARPVAVQLVHYPESYPAGEPQRRCPDITKARKELGFKPTVDLGHGLARTMEWYKSILKDKTGEYSTTHS</sequence>
<proteinExistence type="predicted"/>
<evidence type="ECO:0000313" key="8">
    <source>
        <dbReference type="Proteomes" id="UP000179023"/>
    </source>
</evidence>
<dbReference type="InterPro" id="IPR036291">
    <property type="entry name" value="NAD(P)-bd_dom_sf"/>
</dbReference>
<dbReference type="GO" id="GO:0042732">
    <property type="term" value="P:D-xylose metabolic process"/>
    <property type="evidence" value="ECO:0007669"/>
    <property type="project" value="InterPro"/>
</dbReference>
<dbReference type="Pfam" id="PF01370">
    <property type="entry name" value="Epimerase"/>
    <property type="match status" value="1"/>
</dbReference>
<comment type="caution">
    <text evidence="7">The sequence shown here is derived from an EMBL/GenBank/DDBJ whole genome shotgun (WGS) entry which is preliminary data.</text>
</comment>
<keyword evidence="2" id="KW-0210">Decarboxylase</keyword>
<keyword evidence="3" id="KW-0520">NAD</keyword>
<evidence type="ECO:0000259" key="6">
    <source>
        <dbReference type="Pfam" id="PF01370"/>
    </source>
</evidence>
<evidence type="ECO:0000256" key="2">
    <source>
        <dbReference type="ARBA" id="ARBA00022793"/>
    </source>
</evidence>
<name>A0A1G2KKH4_9BACT</name>
<evidence type="ECO:0000256" key="4">
    <source>
        <dbReference type="ARBA" id="ARBA00023239"/>
    </source>
</evidence>
<comment type="cofactor">
    <cofactor evidence="1">
        <name>NAD(+)</name>
        <dbReference type="ChEBI" id="CHEBI:57540"/>
    </cofactor>
</comment>
<evidence type="ECO:0000256" key="5">
    <source>
        <dbReference type="SAM" id="Phobius"/>
    </source>
</evidence>
<evidence type="ECO:0000256" key="3">
    <source>
        <dbReference type="ARBA" id="ARBA00023027"/>
    </source>
</evidence>
<dbReference type="SUPFAM" id="SSF51735">
    <property type="entry name" value="NAD(P)-binding Rossmann-fold domains"/>
    <property type="match status" value="1"/>
</dbReference>
<keyword evidence="4" id="KW-0456">Lyase</keyword>
<protein>
    <recommendedName>
        <fullName evidence="6">NAD-dependent epimerase/dehydratase domain-containing protein</fullName>
    </recommendedName>
</protein>